<sequence>MRRELGKTKAVNVATSPFVPDPLGHDTMCCKVDIGHTSSVRPLKSMKTQDVSHHQDNEKDAEKKLITAYRPTTPGKSPGAGHSFTEHRVEDQSEALVNFPRIDPTSTERGHSPGAGHSIHN</sequence>
<feature type="region of interest" description="Disordered" evidence="1">
    <location>
        <begin position="69"/>
        <end position="121"/>
    </location>
</feature>
<keyword evidence="3" id="KW-1185">Reference proteome</keyword>
<evidence type="ECO:0000256" key="1">
    <source>
        <dbReference type="SAM" id="MobiDB-lite"/>
    </source>
</evidence>
<feature type="compositionally biased region" description="Basic and acidic residues" evidence="1">
    <location>
        <begin position="50"/>
        <end position="60"/>
    </location>
</feature>
<feature type="region of interest" description="Disordered" evidence="1">
    <location>
        <begin position="41"/>
        <end position="60"/>
    </location>
</feature>
<organism evidence="2 3">
    <name type="scientific">Helianthus annuus</name>
    <name type="common">Common sunflower</name>
    <dbReference type="NCBI Taxonomy" id="4232"/>
    <lineage>
        <taxon>Eukaryota</taxon>
        <taxon>Viridiplantae</taxon>
        <taxon>Streptophyta</taxon>
        <taxon>Embryophyta</taxon>
        <taxon>Tracheophyta</taxon>
        <taxon>Spermatophyta</taxon>
        <taxon>Magnoliopsida</taxon>
        <taxon>eudicotyledons</taxon>
        <taxon>Gunneridae</taxon>
        <taxon>Pentapetalae</taxon>
        <taxon>asterids</taxon>
        <taxon>campanulids</taxon>
        <taxon>Asterales</taxon>
        <taxon>Asteraceae</taxon>
        <taxon>Asteroideae</taxon>
        <taxon>Heliantheae alliance</taxon>
        <taxon>Heliantheae</taxon>
        <taxon>Helianthus</taxon>
    </lineage>
</organism>
<dbReference type="AlphaFoldDB" id="A0A251V3E2"/>
<dbReference type="GO" id="GO:0005576">
    <property type="term" value="C:extracellular region"/>
    <property type="evidence" value="ECO:0000318"/>
    <property type="project" value="GO_Central"/>
</dbReference>
<dbReference type="GO" id="GO:1902025">
    <property type="term" value="P:nitrate import"/>
    <property type="evidence" value="ECO:0000318"/>
    <property type="project" value="GO_Central"/>
</dbReference>
<evidence type="ECO:0000313" key="2">
    <source>
        <dbReference type="EMBL" id="OTG30138.1"/>
    </source>
</evidence>
<name>A0A251V3E2_HELAN</name>
<reference evidence="3" key="1">
    <citation type="journal article" date="2017" name="Nature">
        <title>The sunflower genome provides insights into oil metabolism, flowering and Asterid evolution.</title>
        <authorList>
            <person name="Badouin H."/>
            <person name="Gouzy J."/>
            <person name="Grassa C.J."/>
            <person name="Murat F."/>
            <person name="Staton S.E."/>
            <person name="Cottret L."/>
            <person name="Lelandais-Briere C."/>
            <person name="Owens G.L."/>
            <person name="Carrere S."/>
            <person name="Mayjonade B."/>
            <person name="Legrand L."/>
            <person name="Gill N."/>
            <person name="Kane N.C."/>
            <person name="Bowers J.E."/>
            <person name="Hubner S."/>
            <person name="Bellec A."/>
            <person name="Berard A."/>
            <person name="Berges H."/>
            <person name="Blanchet N."/>
            <person name="Boniface M.C."/>
            <person name="Brunel D."/>
            <person name="Catrice O."/>
            <person name="Chaidir N."/>
            <person name="Claudel C."/>
            <person name="Donnadieu C."/>
            <person name="Faraut T."/>
            <person name="Fievet G."/>
            <person name="Helmstetter N."/>
            <person name="King M."/>
            <person name="Knapp S.J."/>
            <person name="Lai Z."/>
            <person name="Le Paslier M.C."/>
            <person name="Lippi Y."/>
            <person name="Lorenzon L."/>
            <person name="Mandel J.R."/>
            <person name="Marage G."/>
            <person name="Marchand G."/>
            <person name="Marquand E."/>
            <person name="Bret-Mestries E."/>
            <person name="Morien E."/>
            <person name="Nambeesan S."/>
            <person name="Nguyen T."/>
            <person name="Pegot-Espagnet P."/>
            <person name="Pouilly N."/>
            <person name="Raftis F."/>
            <person name="Sallet E."/>
            <person name="Schiex T."/>
            <person name="Thomas J."/>
            <person name="Vandecasteele C."/>
            <person name="Vares D."/>
            <person name="Vear F."/>
            <person name="Vautrin S."/>
            <person name="Crespi M."/>
            <person name="Mangin B."/>
            <person name="Burke J.M."/>
            <person name="Salse J."/>
            <person name="Munos S."/>
            <person name="Vincourt P."/>
            <person name="Rieseberg L.H."/>
            <person name="Langlade N.B."/>
        </authorList>
    </citation>
    <scope>NUCLEOTIDE SEQUENCE [LARGE SCALE GENOMIC DNA]</scope>
    <source>
        <strain evidence="3">cv. SF193</strain>
    </source>
</reference>
<evidence type="ECO:0000313" key="3">
    <source>
        <dbReference type="Proteomes" id="UP000215914"/>
    </source>
</evidence>
<accession>A0A251V3E2</accession>
<protein>
    <submittedName>
        <fullName evidence="2">Uncharacterized protein</fullName>
    </submittedName>
</protein>
<dbReference type="EMBL" id="CM007892">
    <property type="protein sequence ID" value="OTG30138.1"/>
    <property type="molecule type" value="Genomic_DNA"/>
</dbReference>
<dbReference type="GO" id="GO:2000280">
    <property type="term" value="P:regulation of root development"/>
    <property type="evidence" value="ECO:0000318"/>
    <property type="project" value="GO_Central"/>
</dbReference>
<gene>
    <name evidence="2" type="ORF">HannXRQ_Chr03g0061131</name>
</gene>
<dbReference type="GO" id="GO:0005179">
    <property type="term" value="F:hormone activity"/>
    <property type="evidence" value="ECO:0000318"/>
    <property type="project" value="GO_Central"/>
</dbReference>
<dbReference type="InParanoid" id="A0A251V3E2"/>
<dbReference type="Proteomes" id="UP000215914">
    <property type="component" value="Chromosome 3"/>
</dbReference>
<dbReference type="GO" id="GO:1901371">
    <property type="term" value="P:regulation of leaf morphogenesis"/>
    <property type="evidence" value="ECO:0000318"/>
    <property type="project" value="GO_Central"/>
</dbReference>
<proteinExistence type="predicted"/>